<protein>
    <submittedName>
        <fullName evidence="2">Uncharacterized protein LOC142164853</fullName>
    </submittedName>
</protein>
<reference evidence="1" key="1">
    <citation type="journal article" date="2014" name="Nat. Commun.">
        <title>The tobacco genome sequence and its comparison with those of tomato and potato.</title>
        <authorList>
            <person name="Sierro N."/>
            <person name="Battey J.N."/>
            <person name="Ouadi S."/>
            <person name="Bakaher N."/>
            <person name="Bovet L."/>
            <person name="Willig A."/>
            <person name="Goepfert S."/>
            <person name="Peitsch M.C."/>
            <person name="Ivanov N.V."/>
        </authorList>
    </citation>
    <scope>NUCLEOTIDE SEQUENCE [LARGE SCALE GENOMIC DNA]</scope>
</reference>
<evidence type="ECO:0000313" key="1">
    <source>
        <dbReference type="Proteomes" id="UP000790787"/>
    </source>
</evidence>
<dbReference type="RefSeq" id="XP_075079695.1">
    <property type="nucleotide sequence ID" value="XM_075223594.1"/>
</dbReference>
<reference evidence="2" key="2">
    <citation type="submission" date="2025-08" db="UniProtKB">
        <authorList>
            <consortium name="RefSeq"/>
        </authorList>
    </citation>
    <scope>IDENTIFICATION</scope>
    <source>
        <tissue evidence="2">Leaf</tissue>
    </source>
</reference>
<accession>A0AC58S412</accession>
<proteinExistence type="predicted"/>
<organism evidence="1 2">
    <name type="scientific">Nicotiana tabacum</name>
    <name type="common">Common tobacco</name>
    <dbReference type="NCBI Taxonomy" id="4097"/>
    <lineage>
        <taxon>Eukaryota</taxon>
        <taxon>Viridiplantae</taxon>
        <taxon>Streptophyta</taxon>
        <taxon>Embryophyta</taxon>
        <taxon>Tracheophyta</taxon>
        <taxon>Spermatophyta</taxon>
        <taxon>Magnoliopsida</taxon>
        <taxon>eudicotyledons</taxon>
        <taxon>Gunneridae</taxon>
        <taxon>Pentapetalae</taxon>
        <taxon>asterids</taxon>
        <taxon>lamiids</taxon>
        <taxon>Solanales</taxon>
        <taxon>Solanaceae</taxon>
        <taxon>Nicotianoideae</taxon>
        <taxon>Nicotianeae</taxon>
        <taxon>Nicotiana</taxon>
    </lineage>
</organism>
<sequence>MKGVWCRLKRVKQAMKELNKTEYNEVDKKINRCRQQLAELQEQMRDLGQKEDMIMVEKDMKAQLEKWLGVEESIMKQKSIVNWLKLGDGNTTYFHASMKNKCSQNKIKSLTKANGDAVQSNQDIEEEVLGFYKQLLGSSDGTVPTINQVMMRDGSLVNRQQQLQLVKYVSKEEVYDALLGIGDNKAPAATGSMLYSISRLGL</sequence>
<dbReference type="Proteomes" id="UP000790787">
    <property type="component" value="Chromosome 1"/>
</dbReference>
<gene>
    <name evidence="2" type="primary">LOC142164853</name>
</gene>
<name>A0AC58S412_TOBAC</name>
<evidence type="ECO:0000313" key="2">
    <source>
        <dbReference type="RefSeq" id="XP_075079695.1"/>
    </source>
</evidence>
<keyword evidence="1" id="KW-1185">Reference proteome</keyword>